<feature type="non-terminal residue" evidence="2">
    <location>
        <position position="1"/>
    </location>
</feature>
<organism evidence="2 3">
    <name type="scientific">Mesorhabditis spiculigera</name>
    <dbReference type="NCBI Taxonomy" id="96644"/>
    <lineage>
        <taxon>Eukaryota</taxon>
        <taxon>Metazoa</taxon>
        <taxon>Ecdysozoa</taxon>
        <taxon>Nematoda</taxon>
        <taxon>Chromadorea</taxon>
        <taxon>Rhabditida</taxon>
        <taxon>Rhabditina</taxon>
        <taxon>Rhabditomorpha</taxon>
        <taxon>Rhabditoidea</taxon>
        <taxon>Rhabditidae</taxon>
        <taxon>Mesorhabditinae</taxon>
        <taxon>Mesorhabditis</taxon>
    </lineage>
</organism>
<keyword evidence="3" id="KW-1185">Reference proteome</keyword>
<feature type="transmembrane region" description="Helical" evidence="1">
    <location>
        <begin position="100"/>
        <end position="122"/>
    </location>
</feature>
<dbReference type="AlphaFoldDB" id="A0AA36G7Y7"/>
<gene>
    <name evidence="2" type="ORF">MSPICULIGERA_LOCUS14273</name>
</gene>
<keyword evidence="1" id="KW-1133">Transmembrane helix</keyword>
<protein>
    <submittedName>
        <fullName evidence="2">Uncharacterized protein</fullName>
    </submittedName>
</protein>
<dbReference type="EMBL" id="CATQJA010002641">
    <property type="protein sequence ID" value="CAJ0575973.1"/>
    <property type="molecule type" value="Genomic_DNA"/>
</dbReference>
<dbReference type="Proteomes" id="UP001177023">
    <property type="component" value="Unassembled WGS sequence"/>
</dbReference>
<feature type="transmembrane region" description="Helical" evidence="1">
    <location>
        <begin position="12"/>
        <end position="36"/>
    </location>
</feature>
<sequence>MAIDFSEYVTEFLSIVLLAGLKAGVYYLLQLIIIILRGTGATFMIDPSLAQDTSGDEKILLFYGDAVRMVKDNGSEADTALLITLFFCTCNDLFASEFEFIIVIFLLPVLPQTALYCVITLIKNFRETLFSLIAG</sequence>
<keyword evidence="1" id="KW-0472">Membrane</keyword>
<keyword evidence="1" id="KW-0812">Transmembrane</keyword>
<reference evidence="2" key="1">
    <citation type="submission" date="2023-06" db="EMBL/GenBank/DDBJ databases">
        <authorList>
            <person name="Delattre M."/>
        </authorList>
    </citation>
    <scope>NUCLEOTIDE SEQUENCE</scope>
    <source>
        <strain evidence="2">AF72</strain>
    </source>
</reference>
<comment type="caution">
    <text evidence="2">The sequence shown here is derived from an EMBL/GenBank/DDBJ whole genome shotgun (WGS) entry which is preliminary data.</text>
</comment>
<evidence type="ECO:0000313" key="2">
    <source>
        <dbReference type="EMBL" id="CAJ0575973.1"/>
    </source>
</evidence>
<evidence type="ECO:0000256" key="1">
    <source>
        <dbReference type="SAM" id="Phobius"/>
    </source>
</evidence>
<proteinExistence type="predicted"/>
<name>A0AA36G7Y7_9BILA</name>
<accession>A0AA36G7Y7</accession>
<evidence type="ECO:0000313" key="3">
    <source>
        <dbReference type="Proteomes" id="UP001177023"/>
    </source>
</evidence>